<dbReference type="EMBL" id="JBHLUH010000007">
    <property type="protein sequence ID" value="MFC0527304.1"/>
    <property type="molecule type" value="Genomic_DNA"/>
</dbReference>
<evidence type="ECO:0000313" key="3">
    <source>
        <dbReference type="Proteomes" id="UP001589867"/>
    </source>
</evidence>
<evidence type="ECO:0000256" key="1">
    <source>
        <dbReference type="ARBA" id="ARBA00005254"/>
    </source>
</evidence>
<dbReference type="Gene3D" id="3.90.226.10">
    <property type="entry name" value="2-enoyl-CoA Hydratase, Chain A, domain 1"/>
    <property type="match status" value="1"/>
</dbReference>
<name>A0ABV6LYH6_9ACTN</name>
<dbReference type="RefSeq" id="WP_377246938.1">
    <property type="nucleotide sequence ID" value="NZ_JBHLUH010000007.1"/>
</dbReference>
<dbReference type="SUPFAM" id="SSF52096">
    <property type="entry name" value="ClpP/crotonase"/>
    <property type="match status" value="1"/>
</dbReference>
<keyword evidence="3" id="KW-1185">Reference proteome</keyword>
<proteinExistence type="inferred from homology"/>
<dbReference type="Pfam" id="PF00378">
    <property type="entry name" value="ECH_1"/>
    <property type="match status" value="1"/>
</dbReference>
<gene>
    <name evidence="2" type="ORF">ACFFIA_06490</name>
</gene>
<accession>A0ABV6LYH6</accession>
<dbReference type="PANTHER" id="PTHR42964:SF1">
    <property type="entry name" value="POLYKETIDE BIOSYNTHESIS ENOYL-COA HYDRATASE PKSH-RELATED"/>
    <property type="match status" value="1"/>
</dbReference>
<sequence>MGTYETLKLERQGRVGWLVLNRPEALNAMNNAMRDELADAWLELDADPEVRVIVQTGEGRAFQTGADLREIATDGQGFERYKDSMVDFDLHFTSWHQKVNKPVIAAVNGVCAGGGLHFVADADIVIAASDATFFDPHVSVGQVTAIEMIGLAKKMPFEAVMRMALVGSHERLTARRAYELGMVSQVVDPPEKLREAAQELAEKVARNSPAAMAATKKALWAALELGLTDACRVGAQHLVSVWGHPDQTEGPQAFVEKREPRWKVR</sequence>
<dbReference type="InterPro" id="IPR051683">
    <property type="entry name" value="Enoyl-CoA_Hydratase/Isomerase"/>
</dbReference>
<organism evidence="2 3">
    <name type="scientific">Phytohabitans kaempferiae</name>
    <dbReference type="NCBI Taxonomy" id="1620943"/>
    <lineage>
        <taxon>Bacteria</taxon>
        <taxon>Bacillati</taxon>
        <taxon>Actinomycetota</taxon>
        <taxon>Actinomycetes</taxon>
        <taxon>Micromonosporales</taxon>
        <taxon>Micromonosporaceae</taxon>
    </lineage>
</organism>
<comment type="caution">
    <text evidence="2">The sequence shown here is derived from an EMBL/GenBank/DDBJ whole genome shotgun (WGS) entry which is preliminary data.</text>
</comment>
<evidence type="ECO:0000313" key="2">
    <source>
        <dbReference type="EMBL" id="MFC0527304.1"/>
    </source>
</evidence>
<dbReference type="Gene3D" id="1.10.12.10">
    <property type="entry name" value="Lyase 2-enoyl-coa Hydratase, Chain A, domain 2"/>
    <property type="match status" value="1"/>
</dbReference>
<protein>
    <submittedName>
        <fullName evidence="2">Enoyl-CoA hydratase/isomerase family protein</fullName>
    </submittedName>
</protein>
<dbReference type="InterPro" id="IPR014748">
    <property type="entry name" value="Enoyl-CoA_hydra_C"/>
</dbReference>
<dbReference type="InterPro" id="IPR029045">
    <property type="entry name" value="ClpP/crotonase-like_dom_sf"/>
</dbReference>
<dbReference type="Proteomes" id="UP001589867">
    <property type="component" value="Unassembled WGS sequence"/>
</dbReference>
<dbReference type="PANTHER" id="PTHR42964">
    <property type="entry name" value="ENOYL-COA HYDRATASE"/>
    <property type="match status" value="1"/>
</dbReference>
<dbReference type="InterPro" id="IPR001753">
    <property type="entry name" value="Enoyl-CoA_hydra/iso"/>
</dbReference>
<dbReference type="CDD" id="cd06558">
    <property type="entry name" value="crotonase-like"/>
    <property type="match status" value="1"/>
</dbReference>
<reference evidence="2 3" key="1">
    <citation type="submission" date="2024-09" db="EMBL/GenBank/DDBJ databases">
        <authorList>
            <person name="Sun Q."/>
            <person name="Mori K."/>
        </authorList>
    </citation>
    <scope>NUCLEOTIDE SEQUENCE [LARGE SCALE GENOMIC DNA]</scope>
    <source>
        <strain evidence="2 3">TBRC 3947</strain>
    </source>
</reference>
<comment type="similarity">
    <text evidence="1">Belongs to the enoyl-CoA hydratase/isomerase family.</text>
</comment>